<comment type="caution">
    <text evidence="1">The sequence shown here is derived from an EMBL/GenBank/DDBJ whole genome shotgun (WGS) entry which is preliminary data.</text>
</comment>
<protein>
    <submittedName>
        <fullName evidence="1">Uncharacterized protein</fullName>
    </submittedName>
</protein>
<dbReference type="AlphaFoldDB" id="X1T5T1"/>
<accession>X1T5T1</accession>
<evidence type="ECO:0000313" key="1">
    <source>
        <dbReference type="EMBL" id="GAJ00693.1"/>
    </source>
</evidence>
<name>X1T5T1_9ZZZZ</name>
<dbReference type="EMBL" id="BARW01022569">
    <property type="protein sequence ID" value="GAJ00693.1"/>
    <property type="molecule type" value="Genomic_DNA"/>
</dbReference>
<proteinExistence type="predicted"/>
<gene>
    <name evidence="1" type="ORF">S12H4_37623</name>
</gene>
<sequence length="185" mass="19618">MPDQTYYFNAYVTPVWTNPGNIVDGDIGTFGYTNAKKTAQLLTGNTCPGTDLGTITKVELRLFGKGDGDDRIDITPVFTGGNGDTHQTTPVVSPGGWVAYVDITTDTNHPDWSLWSHIQDLDCIISSVAVGKGNALYCAKVEIRVTYTSVPTVTTQAVSDITATTATGHGTITDVGAENASKRGI</sequence>
<reference evidence="1" key="1">
    <citation type="journal article" date="2014" name="Front. Microbiol.">
        <title>High frequency of phylogenetically diverse reductive dehalogenase-homologous genes in deep subseafloor sedimentary metagenomes.</title>
        <authorList>
            <person name="Kawai M."/>
            <person name="Futagami T."/>
            <person name="Toyoda A."/>
            <person name="Takaki Y."/>
            <person name="Nishi S."/>
            <person name="Hori S."/>
            <person name="Arai W."/>
            <person name="Tsubouchi T."/>
            <person name="Morono Y."/>
            <person name="Uchiyama I."/>
            <person name="Ito T."/>
            <person name="Fujiyama A."/>
            <person name="Inagaki F."/>
            <person name="Takami H."/>
        </authorList>
    </citation>
    <scope>NUCLEOTIDE SEQUENCE</scope>
    <source>
        <strain evidence="1">Expedition CK06-06</strain>
    </source>
</reference>
<organism evidence="1">
    <name type="scientific">marine sediment metagenome</name>
    <dbReference type="NCBI Taxonomy" id="412755"/>
    <lineage>
        <taxon>unclassified sequences</taxon>
        <taxon>metagenomes</taxon>
        <taxon>ecological metagenomes</taxon>
    </lineage>
</organism>
<feature type="non-terminal residue" evidence="1">
    <location>
        <position position="185"/>
    </location>
</feature>